<dbReference type="PANTHER" id="PTHR30146:SF155">
    <property type="entry name" value="ALANINE RACEMASE"/>
    <property type="match status" value="1"/>
</dbReference>
<dbReference type="AlphaFoldDB" id="A0A3B0ULE7"/>
<organism evidence="5">
    <name type="scientific">hydrothermal vent metagenome</name>
    <dbReference type="NCBI Taxonomy" id="652676"/>
    <lineage>
        <taxon>unclassified sequences</taxon>
        <taxon>metagenomes</taxon>
        <taxon>ecological metagenomes</taxon>
    </lineage>
</organism>
<dbReference type="CDD" id="cd01392">
    <property type="entry name" value="HTH_LacI"/>
    <property type="match status" value="1"/>
</dbReference>
<keyword evidence="3" id="KW-0804">Transcription</keyword>
<dbReference type="SUPFAM" id="SSF47413">
    <property type="entry name" value="lambda repressor-like DNA-binding domains"/>
    <property type="match status" value="1"/>
</dbReference>
<dbReference type="Gene3D" id="3.40.50.2300">
    <property type="match status" value="2"/>
</dbReference>
<dbReference type="InterPro" id="IPR010982">
    <property type="entry name" value="Lambda_DNA-bd_dom_sf"/>
</dbReference>
<dbReference type="PROSITE" id="PS50932">
    <property type="entry name" value="HTH_LACI_2"/>
    <property type="match status" value="1"/>
</dbReference>
<sequence length="348" mass="37951">MTKLKDIARHLGLSTATVSRALNGFPEVGAATRARVIKASRELNYSPNSTAKRLATGKAGVVGMVFRSARNLLLDPHFVDFLAGMSLVLAERQIDLMIHVAPPGQQLDHYKRFMASSSVDGMIVSAPEADDLRIKTLLEAKFPFVVHGRTGDNVPYAFYDIDNDGALSDAVRLLYQLGHRRIAFINGPRDLVFARQRLMAFKRELAERGIGVPEIFISHDEMREDLGYKRAAIMLGSNIDAPPSAFICSSTLTALGVMRATTEAGLKAGRDISIIAHDDVLPHFRSEHFSVPLTVTRAPIREAGIHLAEMIEAVVEGADPVSQQHIQKSELIVRASTGAVPRGGGNPW</sequence>
<evidence type="ECO:0000259" key="4">
    <source>
        <dbReference type="PROSITE" id="PS50932"/>
    </source>
</evidence>
<evidence type="ECO:0000313" key="5">
    <source>
        <dbReference type="EMBL" id="VAW20416.1"/>
    </source>
</evidence>
<dbReference type="CDD" id="cd20010">
    <property type="entry name" value="PBP1_AglR-like"/>
    <property type="match status" value="1"/>
</dbReference>
<gene>
    <name evidence="5" type="ORF">MNBD_ALPHA12-1026</name>
</gene>
<accession>A0A3B0ULE7</accession>
<reference evidence="5" key="1">
    <citation type="submission" date="2018-06" db="EMBL/GenBank/DDBJ databases">
        <authorList>
            <person name="Zhirakovskaya E."/>
        </authorList>
    </citation>
    <scope>NUCLEOTIDE SEQUENCE</scope>
</reference>
<keyword evidence="1" id="KW-0805">Transcription regulation</keyword>
<dbReference type="Pfam" id="PF00356">
    <property type="entry name" value="LacI"/>
    <property type="match status" value="1"/>
</dbReference>
<keyword evidence="2" id="KW-0238">DNA-binding</keyword>
<protein>
    <submittedName>
        <fullName evidence="5">Transcriptional regulator AglR, LacI family</fullName>
    </submittedName>
</protein>
<feature type="domain" description="HTH lacI-type" evidence="4">
    <location>
        <begin position="2"/>
        <end position="56"/>
    </location>
</feature>
<proteinExistence type="predicted"/>
<evidence type="ECO:0000256" key="3">
    <source>
        <dbReference type="ARBA" id="ARBA00023163"/>
    </source>
</evidence>
<dbReference type="PANTHER" id="PTHR30146">
    <property type="entry name" value="LACI-RELATED TRANSCRIPTIONAL REPRESSOR"/>
    <property type="match status" value="1"/>
</dbReference>
<dbReference type="Pfam" id="PF13377">
    <property type="entry name" value="Peripla_BP_3"/>
    <property type="match status" value="1"/>
</dbReference>
<dbReference type="SUPFAM" id="SSF53822">
    <property type="entry name" value="Periplasmic binding protein-like I"/>
    <property type="match status" value="1"/>
</dbReference>
<evidence type="ECO:0000256" key="1">
    <source>
        <dbReference type="ARBA" id="ARBA00023015"/>
    </source>
</evidence>
<name>A0A3B0ULE7_9ZZZZ</name>
<dbReference type="EMBL" id="UOEO01000139">
    <property type="protein sequence ID" value="VAW20416.1"/>
    <property type="molecule type" value="Genomic_DNA"/>
</dbReference>
<dbReference type="InterPro" id="IPR028082">
    <property type="entry name" value="Peripla_BP_I"/>
</dbReference>
<evidence type="ECO:0000256" key="2">
    <source>
        <dbReference type="ARBA" id="ARBA00023125"/>
    </source>
</evidence>
<dbReference type="InterPro" id="IPR046335">
    <property type="entry name" value="LacI/GalR-like_sensor"/>
</dbReference>
<dbReference type="SMART" id="SM00354">
    <property type="entry name" value="HTH_LACI"/>
    <property type="match status" value="1"/>
</dbReference>
<dbReference type="Gene3D" id="1.10.260.40">
    <property type="entry name" value="lambda repressor-like DNA-binding domains"/>
    <property type="match status" value="1"/>
</dbReference>
<dbReference type="GO" id="GO:0003700">
    <property type="term" value="F:DNA-binding transcription factor activity"/>
    <property type="evidence" value="ECO:0007669"/>
    <property type="project" value="TreeGrafter"/>
</dbReference>
<dbReference type="GO" id="GO:0000976">
    <property type="term" value="F:transcription cis-regulatory region binding"/>
    <property type="evidence" value="ECO:0007669"/>
    <property type="project" value="TreeGrafter"/>
</dbReference>
<dbReference type="InterPro" id="IPR000843">
    <property type="entry name" value="HTH_LacI"/>
</dbReference>